<feature type="compositionally biased region" description="Low complexity" evidence="1">
    <location>
        <begin position="547"/>
        <end position="557"/>
    </location>
</feature>
<organism evidence="4 5">
    <name type="scientific">Laetiporus sulphureus 93-53</name>
    <dbReference type="NCBI Taxonomy" id="1314785"/>
    <lineage>
        <taxon>Eukaryota</taxon>
        <taxon>Fungi</taxon>
        <taxon>Dikarya</taxon>
        <taxon>Basidiomycota</taxon>
        <taxon>Agaricomycotina</taxon>
        <taxon>Agaricomycetes</taxon>
        <taxon>Polyporales</taxon>
        <taxon>Laetiporus</taxon>
    </lineage>
</organism>
<dbReference type="RefSeq" id="XP_040770513.1">
    <property type="nucleotide sequence ID" value="XM_040907604.1"/>
</dbReference>
<dbReference type="OrthoDB" id="3598281at2759"/>
<sequence>MSSKENDGAASIKDVPFINPEPQEQHLLPLTDADAQRSTTNVTVVVKLEPLASMQVHLENAEIAGDANAQSIIPKVKAEDGGDRAAPTQAAVAAPAKPLYTIYNAADEIEYLPERALKECLQMVTTIKTNIKKLELGSKLRKDVWLREIERLKFLQDNIVPTSGMRACTAVVTEISYHAKRAIDADVSFLSEEEWRQELTVLLDDLIDENGNVKRTTDLCGEAGVAWQKVHAVYPSIVQDQLSKMSVDQIIAHDLRIKAVLGMRKCISAPDSKTFAKKIAKYIDSKDQKRSNKKNKEKDKNLPFLSQQGSGKTKDDSDGPAFWPLIRQVSVCCDAAALSTGAVLVDLPGIADANAARNNIAKDYMKKCGCIWILAPITRAVDDKTARDLMGDAFKTQLMNGVYGDHAITFIATKCDDISCSEIIHALHLEDDPDLEAIENRIQVCKDETEEWRDKRTVAENDAKGVDQQLKQARTYLGEYEAHLQALVNGEPFELPLTANLTKEGDSSGRGKKRKNTHGEKHDVDDLEDGDDLAFSDSECEKRSDPESNAESFCSSDSESDSESEEKDDDEPQEEAMVEDLQSKVADAKESIKASKQQLLELRKQRREAMDMLAMLKKRQLKAQREKNAFCSLKRSEFSRDVLKEDFRQGLKDLDDAAAEQREPDSFDPTVDIRNYQAIDLPVFTCSSRDYVRLKGQVEGDGDPSCFSEVADTGIPELQKWCHQLTLGPREHAACDFLVNLKTIATSVRTYMQGIGDVTVSEREALRKKWETGVGVHLEKDFKAVIDDCVRELKDRFRDELDEKCLVGAAIAASTAVETSDTFAASMHWATYRAALRRHGSYRQDLNVELTNPFTRNIASAWSKVFEADLFASFEQATMAAINKLFADVEQSAPAGLKERTGSRSKLCLDEAHVALAKTLDVVRKAMKRQQKGMSRSLAPHVQDQLLEGYNRAKEERGPGSVARQKALFHDYVENIKDEVFDHGAEVLLGQLSTAADSVGRALKKELEAVAKKIEVSIAVLWEGPRGDPSQVKAQKVVVPTMTEILKQVQLWQQAQELNRDELA</sequence>
<feature type="domain" description="Dynamin N-terminal" evidence="2">
    <location>
        <begin position="156"/>
        <end position="390"/>
    </location>
</feature>
<dbReference type="Pfam" id="PF00350">
    <property type="entry name" value="Dynamin_N"/>
    <property type="match status" value="1"/>
</dbReference>
<protein>
    <recommendedName>
        <fullName evidence="6">Nuclear GTPase SLIP-GC</fullName>
    </recommendedName>
</protein>
<feature type="compositionally biased region" description="Acidic residues" evidence="1">
    <location>
        <begin position="558"/>
        <end position="578"/>
    </location>
</feature>
<feature type="compositionally biased region" description="Acidic residues" evidence="1">
    <location>
        <begin position="525"/>
        <end position="534"/>
    </location>
</feature>
<keyword evidence="5" id="KW-1185">Reference proteome</keyword>
<feature type="region of interest" description="Disordered" evidence="1">
    <location>
        <begin position="499"/>
        <end position="580"/>
    </location>
</feature>
<evidence type="ECO:0000259" key="3">
    <source>
        <dbReference type="Pfam" id="PF24564"/>
    </source>
</evidence>
<gene>
    <name evidence="4" type="ORF">LAESUDRAFT_719309</name>
</gene>
<name>A0A165IFH4_9APHY</name>
<dbReference type="PANTHER" id="PTHR36681">
    <property type="entry name" value="NUCLEAR GTPASE, GERMINAL CENTER-ASSOCIATED, TANDEM DUPLICATE 3"/>
    <property type="match status" value="1"/>
</dbReference>
<evidence type="ECO:0000313" key="5">
    <source>
        <dbReference type="Proteomes" id="UP000076871"/>
    </source>
</evidence>
<dbReference type="InterPro" id="IPR056024">
    <property type="entry name" value="DUF7605"/>
</dbReference>
<reference evidence="4 5" key="1">
    <citation type="journal article" date="2016" name="Mol. Biol. Evol.">
        <title>Comparative Genomics of Early-Diverging Mushroom-Forming Fungi Provides Insights into the Origins of Lignocellulose Decay Capabilities.</title>
        <authorList>
            <person name="Nagy L.G."/>
            <person name="Riley R."/>
            <person name="Tritt A."/>
            <person name="Adam C."/>
            <person name="Daum C."/>
            <person name="Floudas D."/>
            <person name="Sun H."/>
            <person name="Yadav J.S."/>
            <person name="Pangilinan J."/>
            <person name="Larsson K.H."/>
            <person name="Matsuura K."/>
            <person name="Barry K."/>
            <person name="Labutti K."/>
            <person name="Kuo R."/>
            <person name="Ohm R.A."/>
            <person name="Bhattacharya S.S."/>
            <person name="Shirouzu T."/>
            <person name="Yoshinaga Y."/>
            <person name="Martin F.M."/>
            <person name="Grigoriev I.V."/>
            <person name="Hibbett D.S."/>
        </authorList>
    </citation>
    <scope>NUCLEOTIDE SEQUENCE [LARGE SCALE GENOMIC DNA]</scope>
    <source>
        <strain evidence="4 5">93-53</strain>
    </source>
</reference>
<dbReference type="InterPro" id="IPR045063">
    <property type="entry name" value="Dynamin_N"/>
</dbReference>
<evidence type="ECO:0000256" key="1">
    <source>
        <dbReference type="SAM" id="MobiDB-lite"/>
    </source>
</evidence>
<feature type="region of interest" description="Disordered" evidence="1">
    <location>
        <begin position="1"/>
        <end position="20"/>
    </location>
</feature>
<evidence type="ECO:0000259" key="2">
    <source>
        <dbReference type="Pfam" id="PF00350"/>
    </source>
</evidence>
<evidence type="ECO:0000313" key="4">
    <source>
        <dbReference type="EMBL" id="KZT13003.1"/>
    </source>
</evidence>
<dbReference type="PANTHER" id="PTHR36681:SF3">
    <property type="entry name" value="NUCLEAR GTPASE, GERMINAL CENTER-ASSOCIATED, TANDEM DUPLICATE 3"/>
    <property type="match status" value="1"/>
</dbReference>
<feature type="region of interest" description="Disordered" evidence="1">
    <location>
        <begin position="286"/>
        <end position="317"/>
    </location>
</feature>
<accession>A0A165IFH4</accession>
<dbReference type="GeneID" id="63824633"/>
<dbReference type="InParanoid" id="A0A165IFH4"/>
<evidence type="ECO:0008006" key="6">
    <source>
        <dbReference type="Google" id="ProtNLM"/>
    </source>
</evidence>
<proteinExistence type="predicted"/>
<dbReference type="Pfam" id="PF24564">
    <property type="entry name" value="DUF7605"/>
    <property type="match status" value="1"/>
</dbReference>
<dbReference type="STRING" id="1314785.A0A165IFH4"/>
<feature type="domain" description="DUF7605" evidence="3">
    <location>
        <begin position="815"/>
        <end position="975"/>
    </location>
</feature>
<dbReference type="EMBL" id="KV427605">
    <property type="protein sequence ID" value="KZT13003.1"/>
    <property type="molecule type" value="Genomic_DNA"/>
</dbReference>
<dbReference type="AlphaFoldDB" id="A0A165IFH4"/>
<dbReference type="Proteomes" id="UP000076871">
    <property type="component" value="Unassembled WGS sequence"/>
</dbReference>
<feature type="compositionally biased region" description="Basic and acidic residues" evidence="1">
    <location>
        <begin position="286"/>
        <end position="301"/>
    </location>
</feature>